<dbReference type="EMBL" id="JAPQKO010000003">
    <property type="protein sequence ID" value="KAJ5171831.1"/>
    <property type="molecule type" value="Genomic_DNA"/>
</dbReference>
<comment type="subcellular location">
    <subcellularLocation>
        <location evidence="1">Nucleus</location>
        <location evidence="1">Nuclear pore complex</location>
    </subcellularLocation>
</comment>
<keyword evidence="4" id="KW-0653">Protein transport</keyword>
<feature type="region of interest" description="Disordered" evidence="9">
    <location>
        <begin position="75"/>
        <end position="94"/>
    </location>
</feature>
<comment type="caution">
    <text evidence="10">The sequence shown here is derived from an EMBL/GenBank/DDBJ whole genome shotgun (WGS) entry which is preliminary data.</text>
</comment>
<evidence type="ECO:0000256" key="3">
    <source>
        <dbReference type="ARBA" id="ARBA00022816"/>
    </source>
</evidence>
<feature type="compositionally biased region" description="Polar residues" evidence="9">
    <location>
        <begin position="77"/>
        <end position="94"/>
    </location>
</feature>
<evidence type="ECO:0000256" key="4">
    <source>
        <dbReference type="ARBA" id="ARBA00022927"/>
    </source>
</evidence>
<dbReference type="PANTHER" id="PTHR13257">
    <property type="entry name" value="NUCLEOPORIN NUP84-RELATED"/>
    <property type="match status" value="1"/>
</dbReference>
<keyword evidence="5" id="KW-0811">Translocation</keyword>
<dbReference type="GO" id="GO:0005643">
    <property type="term" value="C:nuclear pore"/>
    <property type="evidence" value="ECO:0007669"/>
    <property type="project" value="UniProtKB-SubCell"/>
</dbReference>
<dbReference type="Proteomes" id="UP001146351">
    <property type="component" value="Unassembled WGS sequence"/>
</dbReference>
<name>A0A9W9I7V1_9EURO</name>
<evidence type="ECO:0008006" key="12">
    <source>
        <dbReference type="Google" id="ProtNLM"/>
    </source>
</evidence>
<dbReference type="GO" id="GO:0006406">
    <property type="term" value="P:mRNA export from nucleus"/>
    <property type="evidence" value="ECO:0007669"/>
    <property type="project" value="TreeGrafter"/>
</dbReference>
<gene>
    <name evidence="10" type="ORF">N7492_004424</name>
</gene>
<feature type="compositionally biased region" description="Basic and acidic residues" evidence="9">
    <location>
        <begin position="715"/>
        <end position="732"/>
    </location>
</feature>
<feature type="region of interest" description="Disordered" evidence="9">
    <location>
        <begin position="713"/>
        <end position="732"/>
    </location>
</feature>
<evidence type="ECO:0000313" key="10">
    <source>
        <dbReference type="EMBL" id="KAJ5171831.1"/>
    </source>
</evidence>
<reference evidence="10" key="2">
    <citation type="journal article" date="2023" name="IMA Fungus">
        <title>Comparative genomic study of the Penicillium genus elucidates a diverse pangenome and 15 lateral gene transfer events.</title>
        <authorList>
            <person name="Petersen C."/>
            <person name="Sorensen T."/>
            <person name="Nielsen M.R."/>
            <person name="Sondergaard T.E."/>
            <person name="Sorensen J.L."/>
            <person name="Fitzpatrick D.A."/>
            <person name="Frisvad J.C."/>
            <person name="Nielsen K.L."/>
        </authorList>
    </citation>
    <scope>NUCLEOTIDE SEQUENCE</scope>
    <source>
        <strain evidence="10">IBT 21917</strain>
    </source>
</reference>
<evidence type="ECO:0000256" key="9">
    <source>
        <dbReference type="SAM" id="MobiDB-lite"/>
    </source>
</evidence>
<dbReference type="GO" id="GO:0000056">
    <property type="term" value="P:ribosomal small subunit export from nucleus"/>
    <property type="evidence" value="ECO:0007669"/>
    <property type="project" value="InterPro"/>
</dbReference>
<keyword evidence="2" id="KW-0813">Transport</keyword>
<dbReference type="PANTHER" id="PTHR13257:SF0">
    <property type="entry name" value="NUCLEAR PORE COMPLEX PROTEIN NUP88"/>
    <property type="match status" value="1"/>
</dbReference>
<dbReference type="GO" id="GO:0000055">
    <property type="term" value="P:ribosomal large subunit export from nucleus"/>
    <property type="evidence" value="ECO:0007669"/>
    <property type="project" value="InterPro"/>
</dbReference>
<keyword evidence="3" id="KW-0509">mRNA transport</keyword>
<evidence type="ECO:0000256" key="8">
    <source>
        <dbReference type="SAM" id="Coils"/>
    </source>
</evidence>
<keyword evidence="7" id="KW-0539">Nucleus</keyword>
<evidence type="ECO:0000313" key="11">
    <source>
        <dbReference type="Proteomes" id="UP001146351"/>
    </source>
</evidence>
<accession>A0A9W9I7V1</accession>
<dbReference type="OrthoDB" id="341482at2759"/>
<dbReference type="GO" id="GO:0006606">
    <property type="term" value="P:protein import into nucleus"/>
    <property type="evidence" value="ECO:0007669"/>
    <property type="project" value="TreeGrafter"/>
</dbReference>
<dbReference type="InterPro" id="IPR037700">
    <property type="entry name" value="NUP88/NUP82"/>
</dbReference>
<protein>
    <recommendedName>
        <fullName evidence="12">Nuclear pore complex protein An-Nup82</fullName>
    </recommendedName>
</protein>
<keyword evidence="11" id="KW-1185">Reference proteome</keyword>
<evidence type="ECO:0000256" key="7">
    <source>
        <dbReference type="ARBA" id="ARBA00023242"/>
    </source>
</evidence>
<evidence type="ECO:0000256" key="1">
    <source>
        <dbReference type="ARBA" id="ARBA00004567"/>
    </source>
</evidence>
<feature type="region of interest" description="Disordered" evidence="9">
    <location>
        <begin position="15"/>
        <end position="41"/>
    </location>
</feature>
<proteinExistence type="predicted"/>
<reference evidence="10" key="1">
    <citation type="submission" date="2022-11" db="EMBL/GenBank/DDBJ databases">
        <authorList>
            <person name="Petersen C."/>
        </authorList>
    </citation>
    <scope>NUCLEOTIDE SEQUENCE</scope>
    <source>
        <strain evidence="10">IBT 21917</strain>
    </source>
</reference>
<evidence type="ECO:0000256" key="2">
    <source>
        <dbReference type="ARBA" id="ARBA00022448"/>
    </source>
</evidence>
<dbReference type="AlphaFoldDB" id="A0A9W9I7V1"/>
<feature type="coiled-coil region" evidence="8">
    <location>
        <begin position="310"/>
        <end position="337"/>
    </location>
</feature>
<sequence length="882" mass="97031">MPKVTSYAPAWLSRPSPGASVFSRTTARNPAEDLRNGTKPAATPATRTIAKRGIEIFTAVDNEIRWSDLARLKDQWQQRPRQQKDSAANQAEENSTNDAYKVLTVPVYGLIKQILPSPNGAFLAIVTEHTVHISVLPHASHLASPDPSPIRLKTYQLGPTTHVIPESPVVSALWHPLGLHTNLTGCIVTITADAAVRVWEVDRNNHWSFDQPTLAVDLRKLVDGTSSGQDFTPAAFGKSKGFSVDNIDMEVASACFAGNASDKEDAWSPMTLWVAMKPGDLYALCPLLPSKWQAPATTIPSLTSAIIPKLTELEDASADLEEELIAARQQYEWLQEIDDQEALEAPASDTIRGADVFARPVNPSAIPRLQGPFRFNEEYDDLDLCDMLVLAAGLNVEDLMMGEDEQLAALEDDDRLSATIICLTSGNGRVHICVKVEGVEGQWLPKTSRNVFPAPTSGPAELVLLEALDTMKQGAVESAVWPTFTKDVECRYCFFVTTPDSVVYFSLSSFIRRFEVELQAQDTAGSEIRFEVLCSGDVAERERVLRIPDTDITPSMEPLASSVVFYDFDIGYLLLTSNSSNPYAAVMDFEDPLVATMNSRATGGKAPVSTTPPPPRRTPYQVPAIFYAGNPLESFVEKHVPHRQRHTLAEQVRLSPATLDLVTTAHRVVSAHTNALSRAASDLFIRCERLTQEMEDQLKRISEVAERVNGVTSELDEHGTRQEGSRDGSALDRRLQTAKDRTVNISERYVALRKKLLSLGGRPLSEKEQAWFDEVNQLEASFDDQRPPAEDEADQTLVERLERVKRIAKDLMAAASAVKSRVSAAAGSSPGAGPSSPGPSRTRVPHHLQRARVEDAHRMIERETAVIDDLTARLDRLNGSLR</sequence>
<evidence type="ECO:0000256" key="6">
    <source>
        <dbReference type="ARBA" id="ARBA00023132"/>
    </source>
</evidence>
<evidence type="ECO:0000256" key="5">
    <source>
        <dbReference type="ARBA" id="ARBA00023010"/>
    </source>
</evidence>
<keyword evidence="6" id="KW-0906">Nuclear pore complex</keyword>
<keyword evidence="8" id="KW-0175">Coiled coil</keyword>
<dbReference type="GO" id="GO:0017056">
    <property type="term" value="F:structural constituent of nuclear pore"/>
    <property type="evidence" value="ECO:0007669"/>
    <property type="project" value="InterPro"/>
</dbReference>
<organism evidence="10 11">
    <name type="scientific">Penicillium capsulatum</name>
    <dbReference type="NCBI Taxonomy" id="69766"/>
    <lineage>
        <taxon>Eukaryota</taxon>
        <taxon>Fungi</taxon>
        <taxon>Dikarya</taxon>
        <taxon>Ascomycota</taxon>
        <taxon>Pezizomycotina</taxon>
        <taxon>Eurotiomycetes</taxon>
        <taxon>Eurotiomycetidae</taxon>
        <taxon>Eurotiales</taxon>
        <taxon>Aspergillaceae</taxon>
        <taxon>Penicillium</taxon>
    </lineage>
</organism>
<feature type="compositionally biased region" description="Low complexity" evidence="9">
    <location>
        <begin position="824"/>
        <end position="840"/>
    </location>
</feature>
<feature type="region of interest" description="Disordered" evidence="9">
    <location>
        <begin position="824"/>
        <end position="845"/>
    </location>
</feature>